<sequence length="379" mass="42594">MKNVKKKLMFLFFIQVFLMFDLCSCDSTKPSNKKSTLLNSVKEETITIEDVKDEPLAMVKHEGKWGVIDKEGNWVKDPTMSFKDVCQFSDSLAKAQAENGKWGFINKLGDWVIKPIFIGDYASGSTGMFFNNDRAFIGLRSSYGIIDKEGNWIVEPRFFSIHEFSDGLAYVSYYENDEEKEGYIDTNGNIAFIFSDDNNYELILGFSEGLAPKANSKGEIGYIDKTGEWAIEPIFEDSGSFHEGLASATLNAKVGFIDKDGSWVIKPKFSLTSHFSEGLAAVELDCKVGMIDTSGNWVIKPKYYYLGDCIEGMIEIYTGDKSGYLNKDGKVIVKPKYDETYPFSNGLSVVILNEKYGYIDKNGNEVVKPVFEDALNFVE</sequence>
<dbReference type="RefSeq" id="WP_250858852.1">
    <property type="nucleotide sequence ID" value="NZ_JAGSOJ010000002.1"/>
</dbReference>
<reference evidence="2" key="2">
    <citation type="submission" date="2021-04" db="EMBL/GenBank/DDBJ databases">
        <authorList>
            <person name="Dong X."/>
        </authorList>
    </citation>
    <scope>NUCLEOTIDE SEQUENCE</scope>
    <source>
        <strain evidence="2">ZWT</strain>
    </source>
</reference>
<proteinExistence type="predicted"/>
<accession>A0A9J6P1R9</accession>
<name>A0A9J6P1R9_9CLOT</name>
<comment type="caution">
    <text evidence="2">The sequence shown here is derived from an EMBL/GenBank/DDBJ whole genome shotgun (WGS) entry which is preliminary data.</text>
</comment>
<organism evidence="2 3">
    <name type="scientific">Oceanirhabdus seepicola</name>
    <dbReference type="NCBI Taxonomy" id="2828781"/>
    <lineage>
        <taxon>Bacteria</taxon>
        <taxon>Bacillati</taxon>
        <taxon>Bacillota</taxon>
        <taxon>Clostridia</taxon>
        <taxon>Eubacteriales</taxon>
        <taxon>Clostridiaceae</taxon>
        <taxon>Oceanirhabdus</taxon>
    </lineage>
</organism>
<dbReference type="PANTHER" id="PTHR37841">
    <property type="entry name" value="GLR2918 PROTEIN"/>
    <property type="match status" value="1"/>
</dbReference>
<dbReference type="SUPFAM" id="SSF69360">
    <property type="entry name" value="Cell wall binding repeat"/>
    <property type="match status" value="2"/>
</dbReference>
<gene>
    <name evidence="2" type="ORF">KDK92_08760</name>
</gene>
<evidence type="ECO:0000256" key="1">
    <source>
        <dbReference type="SAM" id="SignalP"/>
    </source>
</evidence>
<dbReference type="AlphaFoldDB" id="A0A9J6P1R9"/>
<dbReference type="Proteomes" id="UP001056429">
    <property type="component" value="Unassembled WGS sequence"/>
</dbReference>
<feature type="signal peptide" evidence="1">
    <location>
        <begin position="1"/>
        <end position="20"/>
    </location>
</feature>
<keyword evidence="1" id="KW-0732">Signal</keyword>
<reference evidence="2" key="1">
    <citation type="journal article" date="2021" name="mSystems">
        <title>Bacteria and Archaea Synergistically Convert Glycine Betaine to Biogenic Methane in the Formosa Cold Seep of the South China Sea.</title>
        <authorList>
            <person name="Li L."/>
            <person name="Zhang W."/>
            <person name="Zhang S."/>
            <person name="Song L."/>
            <person name="Sun Q."/>
            <person name="Zhang H."/>
            <person name="Xiang H."/>
            <person name="Dong X."/>
        </authorList>
    </citation>
    <scope>NUCLEOTIDE SEQUENCE</scope>
    <source>
        <strain evidence="2">ZWT</strain>
    </source>
</reference>
<dbReference type="InterPro" id="IPR032774">
    <property type="entry name" value="WG_beta_rep"/>
</dbReference>
<dbReference type="Pfam" id="PF14903">
    <property type="entry name" value="WG_beta_rep"/>
    <property type="match status" value="6"/>
</dbReference>
<protein>
    <submittedName>
        <fullName evidence="2">WG repeat-containing protein</fullName>
    </submittedName>
</protein>
<evidence type="ECO:0000313" key="3">
    <source>
        <dbReference type="Proteomes" id="UP001056429"/>
    </source>
</evidence>
<feature type="chain" id="PRO_5039946211" evidence="1">
    <location>
        <begin position="21"/>
        <end position="379"/>
    </location>
</feature>
<dbReference type="PANTHER" id="PTHR37841:SF1">
    <property type="entry name" value="DUF3298 DOMAIN-CONTAINING PROTEIN"/>
    <property type="match status" value="1"/>
</dbReference>
<keyword evidence="3" id="KW-1185">Reference proteome</keyword>
<dbReference type="EMBL" id="JAGSOJ010000002">
    <property type="protein sequence ID" value="MCM1989829.1"/>
    <property type="molecule type" value="Genomic_DNA"/>
</dbReference>
<evidence type="ECO:0000313" key="2">
    <source>
        <dbReference type="EMBL" id="MCM1989829.1"/>
    </source>
</evidence>